<sequence>MEMDMEEYLKNMRSLRCQMNDIEEEAAKRSVEEQKQMTAIDVMEKDLELVKSETKQLNEEAKEMVRARGQLCCQIVEKQQKIAVLETESSTLSQTLELLQQEKLVLAAKFEENRNYYTKVLEDLEAKLHDQKEWFSSNNHKMSENIQLVEESPVQQMDYTEGNANNRTLPPEAKLDNMGDDTSDSYKDIVFQMEHAKAELEELRAKKSEIELAINESKQLIQQFWNKINTVPLEVKELDMKALEDEHNALLADKAGEAEYLKSLEDQISQLKAISHVVKCPCGEEYKVDLIDD</sequence>
<feature type="coiled-coil region" evidence="1">
    <location>
        <begin position="186"/>
        <end position="253"/>
    </location>
</feature>
<gene>
    <name evidence="2" type="ORF">J5N97_008062</name>
</gene>
<dbReference type="AlphaFoldDB" id="A0A9D5DD58"/>
<protein>
    <submittedName>
        <fullName evidence="2">Uncharacterized protein</fullName>
    </submittedName>
</protein>
<keyword evidence="1" id="KW-0175">Coiled coil</keyword>
<keyword evidence="3" id="KW-1185">Reference proteome</keyword>
<feature type="coiled-coil region" evidence="1">
    <location>
        <begin position="5"/>
        <end position="127"/>
    </location>
</feature>
<evidence type="ECO:0000313" key="3">
    <source>
        <dbReference type="Proteomes" id="UP001085076"/>
    </source>
</evidence>
<dbReference type="PANTHER" id="PTHR38353:SF2">
    <property type="entry name" value="TROPOMYOSIN"/>
    <property type="match status" value="1"/>
</dbReference>
<dbReference type="OrthoDB" id="1933536at2759"/>
<organism evidence="2 3">
    <name type="scientific">Dioscorea zingiberensis</name>
    <dbReference type="NCBI Taxonomy" id="325984"/>
    <lineage>
        <taxon>Eukaryota</taxon>
        <taxon>Viridiplantae</taxon>
        <taxon>Streptophyta</taxon>
        <taxon>Embryophyta</taxon>
        <taxon>Tracheophyta</taxon>
        <taxon>Spermatophyta</taxon>
        <taxon>Magnoliopsida</taxon>
        <taxon>Liliopsida</taxon>
        <taxon>Dioscoreales</taxon>
        <taxon>Dioscoreaceae</taxon>
        <taxon>Dioscorea</taxon>
    </lineage>
</organism>
<dbReference type="Proteomes" id="UP001085076">
    <property type="component" value="Miscellaneous, Linkage group lg01"/>
</dbReference>
<reference evidence="2" key="2">
    <citation type="journal article" date="2022" name="Hortic Res">
        <title>The genome of Dioscorea zingiberensis sheds light on the biosynthesis, origin and evolution of the medicinally important diosgenin saponins.</title>
        <authorList>
            <person name="Li Y."/>
            <person name="Tan C."/>
            <person name="Li Z."/>
            <person name="Guo J."/>
            <person name="Li S."/>
            <person name="Chen X."/>
            <person name="Wang C."/>
            <person name="Dai X."/>
            <person name="Yang H."/>
            <person name="Song W."/>
            <person name="Hou L."/>
            <person name="Xu J."/>
            <person name="Tong Z."/>
            <person name="Xu A."/>
            <person name="Yuan X."/>
            <person name="Wang W."/>
            <person name="Yang Q."/>
            <person name="Chen L."/>
            <person name="Sun Z."/>
            <person name="Wang K."/>
            <person name="Pan B."/>
            <person name="Chen J."/>
            <person name="Bao Y."/>
            <person name="Liu F."/>
            <person name="Qi X."/>
            <person name="Gang D.R."/>
            <person name="Wen J."/>
            <person name="Li J."/>
        </authorList>
    </citation>
    <scope>NUCLEOTIDE SEQUENCE</scope>
    <source>
        <strain evidence="2">Dzin_1.0</strain>
    </source>
</reference>
<proteinExistence type="predicted"/>
<dbReference type="EMBL" id="JAGGNH010000001">
    <property type="protein sequence ID" value="KAJ0989706.1"/>
    <property type="molecule type" value="Genomic_DNA"/>
</dbReference>
<name>A0A9D5DD58_9LILI</name>
<evidence type="ECO:0000256" key="1">
    <source>
        <dbReference type="SAM" id="Coils"/>
    </source>
</evidence>
<dbReference type="PANTHER" id="PTHR38353">
    <property type="entry name" value="TROPOMYOSIN"/>
    <property type="match status" value="1"/>
</dbReference>
<reference evidence="2" key="1">
    <citation type="submission" date="2021-03" db="EMBL/GenBank/DDBJ databases">
        <authorList>
            <person name="Li Z."/>
            <person name="Yang C."/>
        </authorList>
    </citation>
    <scope>NUCLEOTIDE SEQUENCE</scope>
    <source>
        <strain evidence="2">Dzin_1.0</strain>
        <tissue evidence="2">Leaf</tissue>
    </source>
</reference>
<accession>A0A9D5DD58</accession>
<comment type="caution">
    <text evidence="2">The sequence shown here is derived from an EMBL/GenBank/DDBJ whole genome shotgun (WGS) entry which is preliminary data.</text>
</comment>
<evidence type="ECO:0000313" key="2">
    <source>
        <dbReference type="EMBL" id="KAJ0989706.1"/>
    </source>
</evidence>